<name>J3LYT5_ORYBR</name>
<dbReference type="AlphaFoldDB" id="J3LYT5"/>
<proteinExistence type="predicted"/>
<dbReference type="Proteomes" id="UP000006038">
    <property type="component" value="Chromosome 4"/>
</dbReference>
<evidence type="ECO:0000313" key="2">
    <source>
        <dbReference type="Proteomes" id="UP000006038"/>
    </source>
</evidence>
<evidence type="ECO:0000313" key="1">
    <source>
        <dbReference type="EnsemblPlants" id="OB04G23100.1"/>
    </source>
</evidence>
<reference evidence="1" key="2">
    <citation type="submission" date="2013-04" db="UniProtKB">
        <authorList>
            <consortium name="EnsemblPlants"/>
        </authorList>
    </citation>
    <scope>IDENTIFICATION</scope>
</reference>
<dbReference type="EnsemblPlants" id="OB04G23100.1">
    <property type="protein sequence ID" value="OB04G23100.1"/>
    <property type="gene ID" value="OB04G23100"/>
</dbReference>
<dbReference type="HOGENOM" id="CLU_2389707_0_0_1"/>
<organism evidence="1">
    <name type="scientific">Oryza brachyantha</name>
    <name type="common">malo sina</name>
    <dbReference type="NCBI Taxonomy" id="4533"/>
    <lineage>
        <taxon>Eukaryota</taxon>
        <taxon>Viridiplantae</taxon>
        <taxon>Streptophyta</taxon>
        <taxon>Embryophyta</taxon>
        <taxon>Tracheophyta</taxon>
        <taxon>Spermatophyta</taxon>
        <taxon>Magnoliopsida</taxon>
        <taxon>Liliopsida</taxon>
        <taxon>Poales</taxon>
        <taxon>Poaceae</taxon>
        <taxon>BOP clade</taxon>
        <taxon>Oryzoideae</taxon>
        <taxon>Oryzeae</taxon>
        <taxon>Oryzinae</taxon>
        <taxon>Oryza</taxon>
    </lineage>
</organism>
<accession>J3LYT5</accession>
<dbReference type="Gramene" id="OB04G23100.1">
    <property type="protein sequence ID" value="OB04G23100.1"/>
    <property type="gene ID" value="OB04G23100"/>
</dbReference>
<protein>
    <submittedName>
        <fullName evidence="1">Uncharacterized protein</fullName>
    </submittedName>
</protein>
<reference evidence="1" key="1">
    <citation type="journal article" date="2013" name="Nat. Commun.">
        <title>Whole-genome sequencing of Oryza brachyantha reveals mechanisms underlying Oryza genome evolution.</title>
        <authorList>
            <person name="Chen J."/>
            <person name="Huang Q."/>
            <person name="Gao D."/>
            <person name="Wang J."/>
            <person name="Lang Y."/>
            <person name="Liu T."/>
            <person name="Li B."/>
            <person name="Bai Z."/>
            <person name="Luis Goicoechea J."/>
            <person name="Liang C."/>
            <person name="Chen C."/>
            <person name="Zhang W."/>
            <person name="Sun S."/>
            <person name="Liao Y."/>
            <person name="Zhang X."/>
            <person name="Yang L."/>
            <person name="Song C."/>
            <person name="Wang M."/>
            <person name="Shi J."/>
            <person name="Liu G."/>
            <person name="Liu J."/>
            <person name="Zhou H."/>
            <person name="Zhou W."/>
            <person name="Yu Q."/>
            <person name="An N."/>
            <person name="Chen Y."/>
            <person name="Cai Q."/>
            <person name="Wang B."/>
            <person name="Liu B."/>
            <person name="Min J."/>
            <person name="Huang Y."/>
            <person name="Wu H."/>
            <person name="Li Z."/>
            <person name="Zhang Y."/>
            <person name="Yin Y."/>
            <person name="Song W."/>
            <person name="Jiang J."/>
            <person name="Jackson S.A."/>
            <person name="Wing R.A."/>
            <person name="Wang J."/>
            <person name="Chen M."/>
        </authorList>
    </citation>
    <scope>NUCLEOTIDE SEQUENCE [LARGE SCALE GENOMIC DNA]</scope>
    <source>
        <strain evidence="1">cv. IRGC 101232</strain>
    </source>
</reference>
<sequence>MQCMYRYKSQVHNHVKLVLETASVHPMCALEPLYTLSLIYSLHSNHVFFLRRRHTNHAELSIKVQIANFITHTHDSYLRRPTRRWRSACSRAPP</sequence>
<keyword evidence="2" id="KW-1185">Reference proteome</keyword>